<reference evidence="5 6" key="1">
    <citation type="submission" date="2018-08" db="EMBL/GenBank/DDBJ databases">
        <title>Meiothermus terrae DSM 26712 genome sequencing project.</title>
        <authorList>
            <person name="Da Costa M.S."/>
            <person name="Albuquerque L."/>
            <person name="Raposo P."/>
            <person name="Froufe H.J.C."/>
            <person name="Barroso C.S."/>
            <person name="Egas C."/>
        </authorList>
    </citation>
    <scope>NUCLEOTIDE SEQUENCE [LARGE SCALE GENOMIC DNA]</scope>
    <source>
        <strain evidence="5 6">DSM 26712</strain>
    </source>
</reference>
<protein>
    <submittedName>
        <fullName evidence="5">Putative ABC transporter-binding protein</fullName>
    </submittedName>
</protein>
<dbReference type="Proteomes" id="UP000265715">
    <property type="component" value="Unassembled WGS sequence"/>
</dbReference>
<dbReference type="Pfam" id="PF01547">
    <property type="entry name" value="SBP_bac_1"/>
    <property type="match status" value="1"/>
</dbReference>
<evidence type="ECO:0000313" key="5">
    <source>
        <dbReference type="EMBL" id="RIH86172.1"/>
    </source>
</evidence>
<dbReference type="OrthoDB" id="9808332at2"/>
<dbReference type="CDD" id="cd14750">
    <property type="entry name" value="PBP2_TMBP"/>
    <property type="match status" value="1"/>
</dbReference>
<dbReference type="EMBL" id="QXDL01000049">
    <property type="protein sequence ID" value="RIH86172.1"/>
    <property type="molecule type" value="Genomic_DNA"/>
</dbReference>
<accession>A0A399EU84</accession>
<dbReference type="PANTHER" id="PTHR43649:SF34">
    <property type="entry name" value="ABC TRANSPORTER PERIPLASMIC-BINDING PROTEIN YCJN-RELATED"/>
    <property type="match status" value="1"/>
</dbReference>
<comment type="similarity">
    <text evidence="1">Belongs to the bacterial solute-binding protein 1 family.</text>
</comment>
<evidence type="ECO:0000256" key="4">
    <source>
        <dbReference type="SAM" id="SignalP"/>
    </source>
</evidence>
<evidence type="ECO:0000256" key="1">
    <source>
        <dbReference type="ARBA" id="ARBA00008520"/>
    </source>
</evidence>
<dbReference type="InterPro" id="IPR050490">
    <property type="entry name" value="Bact_solute-bd_prot1"/>
</dbReference>
<gene>
    <name evidence="5" type="ORF">Mterra_01523</name>
</gene>
<sequence length="420" mass="46750">MKKLFWLSLAVLAASTAVAQQSTKLRIFVGGQQRPEIWRKILDVYEKRNPGVRVEVEVGGATSDQQQQYLTTVLASRDPSIDAILIDVIRPAQYAAAKWSDTLDKYLPAASRANLLKQYLPAYSKANVINGQLVALPSFADAQFLYYRKDLLEKYNFKPPTTWDEAIKQAQTILAGERNPNLNGIGFMGNISEGTVCSFLLPIWAAGGDVDDDSGKLVLTEGQARNSLQFWLDLMDKHKVSPPNMAEKAQDTIRQEMQQGRWVFGTLFAYAWNRFQNDPDTQVKGKIGVVPLPRFEGGRSASCLGGWQWTISDFSRNKAQAYKLVRYLTSPEASKILAIDASNLPVFPSLYKDPDVLKANPWFADALPVVQNARSRPVHPRYPEVADVMRKALNAVLARTKTPDAAAREVISGLQAIYGK</sequence>
<feature type="signal peptide" evidence="4">
    <location>
        <begin position="1"/>
        <end position="19"/>
    </location>
</feature>
<keyword evidence="2" id="KW-0813">Transport</keyword>
<dbReference type="AlphaFoldDB" id="A0A399EU84"/>
<evidence type="ECO:0000256" key="2">
    <source>
        <dbReference type="ARBA" id="ARBA00022448"/>
    </source>
</evidence>
<organism evidence="5 6">
    <name type="scientific">Calidithermus terrae</name>
    <dbReference type="NCBI Taxonomy" id="1408545"/>
    <lineage>
        <taxon>Bacteria</taxon>
        <taxon>Thermotogati</taxon>
        <taxon>Deinococcota</taxon>
        <taxon>Deinococci</taxon>
        <taxon>Thermales</taxon>
        <taxon>Thermaceae</taxon>
        <taxon>Calidithermus</taxon>
    </lineage>
</organism>
<proteinExistence type="inferred from homology"/>
<evidence type="ECO:0000256" key="3">
    <source>
        <dbReference type="ARBA" id="ARBA00022729"/>
    </source>
</evidence>
<keyword evidence="6" id="KW-1185">Reference proteome</keyword>
<comment type="caution">
    <text evidence="5">The sequence shown here is derived from an EMBL/GenBank/DDBJ whole genome shotgun (WGS) entry which is preliminary data.</text>
</comment>
<dbReference type="SUPFAM" id="SSF53850">
    <property type="entry name" value="Periplasmic binding protein-like II"/>
    <property type="match status" value="1"/>
</dbReference>
<dbReference type="InterPro" id="IPR006059">
    <property type="entry name" value="SBP"/>
</dbReference>
<evidence type="ECO:0000313" key="6">
    <source>
        <dbReference type="Proteomes" id="UP000265715"/>
    </source>
</evidence>
<dbReference type="PANTHER" id="PTHR43649">
    <property type="entry name" value="ARABINOSE-BINDING PROTEIN-RELATED"/>
    <property type="match status" value="1"/>
</dbReference>
<keyword evidence="3 4" id="KW-0732">Signal</keyword>
<dbReference type="Gene3D" id="3.40.190.10">
    <property type="entry name" value="Periplasmic binding protein-like II"/>
    <property type="match status" value="2"/>
</dbReference>
<name>A0A399EU84_9DEIN</name>
<feature type="chain" id="PRO_5017227930" evidence="4">
    <location>
        <begin position="20"/>
        <end position="420"/>
    </location>
</feature>
<dbReference type="RefSeq" id="WP_119314659.1">
    <property type="nucleotide sequence ID" value="NZ_QXDL01000049.1"/>
</dbReference>